<dbReference type="WBParaSite" id="PDA_v2.g8527.t1">
    <property type="protein sequence ID" value="PDA_v2.g8527.t1"/>
    <property type="gene ID" value="PDA_v2.g8527"/>
</dbReference>
<keyword evidence="9" id="KW-1185">Reference proteome</keyword>
<evidence type="ECO:0000256" key="2">
    <source>
        <dbReference type="ARBA" id="ARBA00006700"/>
    </source>
</evidence>
<accession>A0A914QXE7</accession>
<sequence>MTSRITRLWQPGNPQNRVFFPDFWLRLVETPSVGYNRLPKNAAKFEIEPKMSRYDVQEYLEKIYKLPVREVRIRNEMGEITWNAPLDHEKRRALWKEEDRKFAFVFFPKNFEFYFPTIFTKDEFEDEVQKVQKFNADDRTNEKYVNRDRAGIGEFFGI</sequence>
<evidence type="ECO:0000256" key="3">
    <source>
        <dbReference type="ARBA" id="ARBA00022980"/>
    </source>
</evidence>
<evidence type="ECO:0000313" key="9">
    <source>
        <dbReference type="Proteomes" id="UP000887578"/>
    </source>
</evidence>
<dbReference type="PANTHER" id="PTHR12059">
    <property type="entry name" value="RIBOSOMAL PROTEIN L23-RELATED"/>
    <property type="match status" value="1"/>
</dbReference>
<dbReference type="Proteomes" id="UP000887578">
    <property type="component" value="Unplaced"/>
</dbReference>
<dbReference type="AlphaFoldDB" id="A0A914QXE7"/>
<evidence type="ECO:0000256" key="7">
    <source>
        <dbReference type="ARBA" id="ARBA00039977"/>
    </source>
</evidence>
<evidence type="ECO:0000256" key="8">
    <source>
        <dbReference type="ARBA" id="ARBA00041375"/>
    </source>
</evidence>
<keyword evidence="3" id="KW-0689">Ribosomal protein</keyword>
<keyword evidence="4" id="KW-0496">Mitochondrion</keyword>
<reference evidence="10" key="1">
    <citation type="submission" date="2022-11" db="UniProtKB">
        <authorList>
            <consortium name="WormBaseParasite"/>
        </authorList>
    </citation>
    <scope>IDENTIFICATION</scope>
</reference>
<evidence type="ECO:0000256" key="1">
    <source>
        <dbReference type="ARBA" id="ARBA00004173"/>
    </source>
</evidence>
<evidence type="ECO:0000256" key="4">
    <source>
        <dbReference type="ARBA" id="ARBA00023128"/>
    </source>
</evidence>
<name>A0A914QXE7_9BILA</name>
<protein>
    <recommendedName>
        <fullName evidence="7">Large ribosomal subunit protein uL23m</fullName>
    </recommendedName>
    <alternativeName>
        <fullName evidence="8">39S ribosomal protein L23, mitochondrial</fullName>
    </alternativeName>
</protein>
<comment type="subunit">
    <text evidence="6">Component of the mitochondrial ribosome large subunit (39S) which comprises a 16S rRNA and about 50 distinct proteins.</text>
</comment>
<dbReference type="GO" id="GO:0005762">
    <property type="term" value="C:mitochondrial large ribosomal subunit"/>
    <property type="evidence" value="ECO:0007669"/>
    <property type="project" value="TreeGrafter"/>
</dbReference>
<dbReference type="PANTHER" id="PTHR12059:SF5">
    <property type="entry name" value="LARGE RIBOSOMAL SUBUNIT PROTEIN UL23M"/>
    <property type="match status" value="1"/>
</dbReference>
<dbReference type="GO" id="GO:0032543">
    <property type="term" value="P:mitochondrial translation"/>
    <property type="evidence" value="ECO:0007669"/>
    <property type="project" value="TreeGrafter"/>
</dbReference>
<dbReference type="Gene3D" id="3.30.70.330">
    <property type="match status" value="1"/>
</dbReference>
<comment type="similarity">
    <text evidence="2">Belongs to the universal ribosomal protein uL23 family.</text>
</comment>
<dbReference type="InterPro" id="IPR013025">
    <property type="entry name" value="Ribosomal_uL23-like"/>
</dbReference>
<keyword evidence="5" id="KW-0687">Ribonucleoprotein</keyword>
<dbReference type="InterPro" id="IPR012678">
    <property type="entry name" value="Ribosomal_uL23/eL15/eS24_sf"/>
</dbReference>
<proteinExistence type="inferred from homology"/>
<dbReference type="InterPro" id="IPR012677">
    <property type="entry name" value="Nucleotide-bd_a/b_plait_sf"/>
</dbReference>
<comment type="subcellular location">
    <subcellularLocation>
        <location evidence="1">Mitochondrion</location>
    </subcellularLocation>
</comment>
<dbReference type="FunFam" id="3.30.70.330:FF:000284">
    <property type="entry name" value="39S ribosomal protein L23, mitochondrial"/>
    <property type="match status" value="1"/>
</dbReference>
<evidence type="ECO:0000256" key="5">
    <source>
        <dbReference type="ARBA" id="ARBA00023274"/>
    </source>
</evidence>
<dbReference type="GO" id="GO:0003735">
    <property type="term" value="F:structural constituent of ribosome"/>
    <property type="evidence" value="ECO:0007669"/>
    <property type="project" value="InterPro"/>
</dbReference>
<evidence type="ECO:0000256" key="6">
    <source>
        <dbReference type="ARBA" id="ARBA00038782"/>
    </source>
</evidence>
<evidence type="ECO:0000313" key="10">
    <source>
        <dbReference type="WBParaSite" id="PDA_v2.g8527.t1"/>
    </source>
</evidence>
<dbReference type="SUPFAM" id="SSF54189">
    <property type="entry name" value="Ribosomal proteins S24e, L23 and L15e"/>
    <property type="match status" value="1"/>
</dbReference>
<organism evidence="9 10">
    <name type="scientific">Panagrolaimus davidi</name>
    <dbReference type="NCBI Taxonomy" id="227884"/>
    <lineage>
        <taxon>Eukaryota</taxon>
        <taxon>Metazoa</taxon>
        <taxon>Ecdysozoa</taxon>
        <taxon>Nematoda</taxon>
        <taxon>Chromadorea</taxon>
        <taxon>Rhabditida</taxon>
        <taxon>Tylenchina</taxon>
        <taxon>Panagrolaimomorpha</taxon>
        <taxon>Panagrolaimoidea</taxon>
        <taxon>Panagrolaimidae</taxon>
        <taxon>Panagrolaimus</taxon>
    </lineage>
</organism>